<feature type="region of interest" description="Disordered" evidence="3">
    <location>
        <begin position="613"/>
        <end position="637"/>
    </location>
</feature>
<gene>
    <name evidence="5" type="ORF">INT45_000786</name>
</gene>
<dbReference type="Proteomes" id="UP000646827">
    <property type="component" value="Unassembled WGS sequence"/>
</dbReference>
<feature type="compositionally biased region" description="Low complexity" evidence="3">
    <location>
        <begin position="689"/>
        <end position="702"/>
    </location>
</feature>
<comment type="caution">
    <text evidence="5">The sequence shown here is derived from an EMBL/GenBank/DDBJ whole genome shotgun (WGS) entry which is preliminary data.</text>
</comment>
<organism evidence="5 6">
    <name type="scientific">Circinella minor</name>
    <dbReference type="NCBI Taxonomy" id="1195481"/>
    <lineage>
        <taxon>Eukaryota</taxon>
        <taxon>Fungi</taxon>
        <taxon>Fungi incertae sedis</taxon>
        <taxon>Mucoromycota</taxon>
        <taxon>Mucoromycotina</taxon>
        <taxon>Mucoromycetes</taxon>
        <taxon>Mucorales</taxon>
        <taxon>Lichtheimiaceae</taxon>
        <taxon>Circinella</taxon>
    </lineage>
</organism>
<feature type="region of interest" description="Disordered" evidence="3">
    <location>
        <begin position="184"/>
        <end position="209"/>
    </location>
</feature>
<feature type="region of interest" description="Disordered" evidence="3">
    <location>
        <begin position="685"/>
        <end position="710"/>
    </location>
</feature>
<name>A0A8H7VC19_9FUNG</name>
<keyword evidence="6" id="KW-1185">Reference proteome</keyword>
<dbReference type="AlphaFoldDB" id="A0A8H7VC19"/>
<dbReference type="InterPro" id="IPR010998">
    <property type="entry name" value="Integrase_recombinase_N"/>
</dbReference>
<dbReference type="SUPFAM" id="SSF56349">
    <property type="entry name" value="DNA breaking-rejoining enzymes"/>
    <property type="match status" value="1"/>
</dbReference>
<reference evidence="5 6" key="1">
    <citation type="submission" date="2020-12" db="EMBL/GenBank/DDBJ databases">
        <title>Metabolic potential, ecology and presence of endohyphal bacteria is reflected in genomic diversity of Mucoromycotina.</title>
        <authorList>
            <person name="Muszewska A."/>
            <person name="Okrasinska A."/>
            <person name="Steczkiewicz K."/>
            <person name="Drgas O."/>
            <person name="Orlowska M."/>
            <person name="Perlinska-Lenart U."/>
            <person name="Aleksandrzak-Piekarczyk T."/>
            <person name="Szatraj K."/>
            <person name="Zielenkiewicz U."/>
            <person name="Pilsyk S."/>
            <person name="Malc E."/>
            <person name="Mieczkowski P."/>
            <person name="Kruszewska J.S."/>
            <person name="Biernat P."/>
            <person name="Pawlowska J."/>
        </authorList>
    </citation>
    <scope>NUCLEOTIDE SEQUENCE [LARGE SCALE GENOMIC DNA]</scope>
    <source>
        <strain evidence="5 6">CBS 142.35</strain>
    </source>
</reference>
<keyword evidence="2" id="KW-0233">DNA recombination</keyword>
<dbReference type="SUPFAM" id="SSF47823">
    <property type="entry name" value="lambda integrase-like, N-terminal domain"/>
    <property type="match status" value="1"/>
</dbReference>
<dbReference type="InterPro" id="IPR013762">
    <property type="entry name" value="Integrase-like_cat_sf"/>
</dbReference>
<evidence type="ECO:0000256" key="1">
    <source>
        <dbReference type="ARBA" id="ARBA00023125"/>
    </source>
</evidence>
<dbReference type="GO" id="GO:0006310">
    <property type="term" value="P:DNA recombination"/>
    <property type="evidence" value="ECO:0007669"/>
    <property type="project" value="UniProtKB-KW"/>
</dbReference>
<dbReference type="InterPro" id="IPR002104">
    <property type="entry name" value="Integrase_catalytic"/>
</dbReference>
<feature type="compositionally biased region" description="Low complexity" evidence="3">
    <location>
        <begin position="97"/>
        <end position="122"/>
    </location>
</feature>
<dbReference type="GO" id="GO:0015074">
    <property type="term" value="P:DNA integration"/>
    <property type="evidence" value="ECO:0007669"/>
    <property type="project" value="InterPro"/>
</dbReference>
<feature type="region of interest" description="Disordered" evidence="3">
    <location>
        <begin position="96"/>
        <end position="124"/>
    </location>
</feature>
<accession>A0A8H7VC19</accession>
<evidence type="ECO:0000256" key="3">
    <source>
        <dbReference type="SAM" id="MobiDB-lite"/>
    </source>
</evidence>
<dbReference type="OrthoDB" id="2221171at2759"/>
<proteinExistence type="predicted"/>
<dbReference type="Pfam" id="PF00589">
    <property type="entry name" value="Phage_integrase"/>
    <property type="match status" value="1"/>
</dbReference>
<keyword evidence="1" id="KW-0238">DNA-binding</keyword>
<dbReference type="EMBL" id="JAEPRB010000282">
    <property type="protein sequence ID" value="KAG2217656.1"/>
    <property type="molecule type" value="Genomic_DNA"/>
</dbReference>
<evidence type="ECO:0000259" key="4">
    <source>
        <dbReference type="PROSITE" id="PS51898"/>
    </source>
</evidence>
<feature type="domain" description="Tyr recombinase" evidence="4">
    <location>
        <begin position="868"/>
        <end position="1081"/>
    </location>
</feature>
<dbReference type="Gene3D" id="1.10.443.10">
    <property type="entry name" value="Intergrase catalytic core"/>
    <property type="match status" value="1"/>
</dbReference>
<dbReference type="Gene3D" id="1.10.150.130">
    <property type="match status" value="1"/>
</dbReference>
<dbReference type="PROSITE" id="PS51898">
    <property type="entry name" value="TYR_RECOMBINASE"/>
    <property type="match status" value="1"/>
</dbReference>
<evidence type="ECO:0000256" key="2">
    <source>
        <dbReference type="ARBA" id="ARBA00023172"/>
    </source>
</evidence>
<feature type="compositionally biased region" description="Polar residues" evidence="3">
    <location>
        <begin position="613"/>
        <end position="622"/>
    </location>
</feature>
<dbReference type="PANTHER" id="PTHR33066:SF2">
    <property type="entry name" value="FILAGGRIN-2-LIKE"/>
    <property type="match status" value="1"/>
</dbReference>
<dbReference type="GO" id="GO:0003677">
    <property type="term" value="F:DNA binding"/>
    <property type="evidence" value="ECO:0007669"/>
    <property type="project" value="UniProtKB-KW"/>
</dbReference>
<sequence>MPLMHSISLQALDIMYQRKKITRQRTPSTTNLWTISTKLEGKEILSQNNIQVTTNLHSETEEMDTTEAIEAIQEDSVEVLHEDAILFLDKAQGGTQTFTHPTTNPALTTTTTTPLTNKSTGTQDKNISINHRQTTLHHSFGQYQTRGTPSKIFSILENDHITPVAPFGSTRGLQDTIYNNTATMGNTTPTFKQHRTTSSERSNSEIHTSRHYRSITFPEYGVSLKFFHNTRTKQKKTYFGLSKNKSIYPMSPFQNGRCTSLERHHRDERLYVQAGFEGCICGGGTSSTISKIYNFYESRNCIPIQDFGVWNECQPENFFKDNEICRGTFTARRHQNGILSRRHLYISENETGDVSCHQASNDTPRIIRIYYQQGKECINPITQTRLPRVSIQFQHYEDYSTYTENKQINKQNQTSTSPTNAHMQMVCKSAGKNDVNDPSYWRSALTHKTFTKGSSTQPTQQPSKMGYTPYALREQYSGITIVDQISSKQKWITNTTNTTRKTNHHHSRRRIQHRMGSRIARIRNYGILDRQRKKLFNQRQRIIGNFIWPQTTCKKISKFKYKNVYRQYDSTQVCNQIRRHILTSVTKPSSTNTRHLQQIQLDSKLPTYSWYQQYPSRSTQPSPHREPLIRSNNSSIYIQKNQQEVGSTNHRCIRIATESATQSVLESKTGPRSNSSRCLRSNMEEKGNVSVSSLASHTSSHTTAKKSEYQVSHTNHASVEDTILVPDVVTNGTTSTSNDIQDKLLDYGRMEVIREKRKTEGMKDDEIEFLNHAIRKNTNRVYNMGWRKWENWCANQDPTIDPQEYNINNIFKFLMANRQYSVQHLNGIRSAIASVFKTLHPQQPPIAQQEQILQFFQAKRHQEIKIPTETDIMTWDTDILTRYIKNTWANNTELTLTELQWKTLSLLSLATMARPRSDLGTLQFQNIHFKTNEGQAISVIIHFTEAKETNIKSTQLGLIDDRDLCPTTTLYYFIQQTKVVRQTLPKDHTLFLTYLDNKNKKTSSVRPSTVANWIKTIMNKAGIDTSKYKPHSIRSATSTKAIEKSHSIKNVKQHANWSSKADTFEKYYYKPRAQQTSSTAIANSIFSLTENSTTLEDEAESKRIVVGTNNNMIVDEAKSENVVHPPNWYHSFFKKYFS</sequence>
<evidence type="ECO:0000313" key="5">
    <source>
        <dbReference type="EMBL" id="KAG2217656.1"/>
    </source>
</evidence>
<dbReference type="InterPro" id="IPR011010">
    <property type="entry name" value="DNA_brk_join_enz"/>
</dbReference>
<evidence type="ECO:0000313" key="6">
    <source>
        <dbReference type="Proteomes" id="UP000646827"/>
    </source>
</evidence>
<protein>
    <recommendedName>
        <fullName evidence="4">Tyr recombinase domain-containing protein</fullName>
    </recommendedName>
</protein>
<dbReference type="PANTHER" id="PTHR33066">
    <property type="entry name" value="INTEGRASE_SAM-LIKE_N DOMAIN-CONTAINING PROTEIN"/>
    <property type="match status" value="1"/>
</dbReference>